<dbReference type="InterPro" id="IPR009922">
    <property type="entry name" value="DUF1457"/>
</dbReference>
<evidence type="ECO:0000313" key="1">
    <source>
        <dbReference type="EMBL" id="KPH75537.1"/>
    </source>
</evidence>
<dbReference type="Proteomes" id="UP000037822">
    <property type="component" value="Unassembled WGS sequence"/>
</dbReference>
<dbReference type="RefSeq" id="WP_054211677.1">
    <property type="nucleotide sequence ID" value="NZ_LGSZ01000078.1"/>
</dbReference>
<dbReference type="AlphaFoldDB" id="A0A0N1F1G8"/>
<sequence>MKNTSTRLVFEYWDSLRGERAAPERGEIEPGALRHALADTFVLENEPIGPVFRLAGTRLCALLGHELRGRAFTALWPDVESQGDMRRLTQTVMDETAGAVAGLAGETRTGAPIYLELLLLPLRYRGRTHARMLGALSAATAPEWLGLDTLDSMRMISLRMLWPSITHRPQAAPPMRHSPPRFMVLPGGRA</sequence>
<dbReference type="Pfam" id="PF07310">
    <property type="entry name" value="PAS_5"/>
    <property type="match status" value="1"/>
</dbReference>
<proteinExistence type="predicted"/>
<name>A0A0N1F1G8_9HYPH</name>
<organism evidence="1 2">
    <name type="scientific">Bosea vaviloviae</name>
    <dbReference type="NCBI Taxonomy" id="1526658"/>
    <lineage>
        <taxon>Bacteria</taxon>
        <taxon>Pseudomonadati</taxon>
        <taxon>Pseudomonadota</taxon>
        <taxon>Alphaproteobacteria</taxon>
        <taxon>Hyphomicrobiales</taxon>
        <taxon>Boseaceae</taxon>
        <taxon>Bosea</taxon>
    </lineage>
</organism>
<dbReference type="EMBL" id="LGSZ01000078">
    <property type="protein sequence ID" value="KPH75537.1"/>
    <property type="molecule type" value="Genomic_DNA"/>
</dbReference>
<evidence type="ECO:0008006" key="3">
    <source>
        <dbReference type="Google" id="ProtNLM"/>
    </source>
</evidence>
<accession>A0A0N1F1G8</accession>
<reference evidence="1 2" key="1">
    <citation type="submission" date="2015-07" db="EMBL/GenBank/DDBJ databases">
        <title>Whole genome sequencing of Bosea vaviloviae isolated from cave pool.</title>
        <authorList>
            <person name="Tan N.E.H."/>
            <person name="Lee Y.P."/>
            <person name="Gan H.M."/>
            <person name="Barton H."/>
            <person name="Savka M.A."/>
        </authorList>
    </citation>
    <scope>NUCLEOTIDE SEQUENCE [LARGE SCALE GENOMIC DNA]</scope>
    <source>
        <strain evidence="1 2">SD260</strain>
    </source>
</reference>
<evidence type="ECO:0000313" key="2">
    <source>
        <dbReference type="Proteomes" id="UP000037822"/>
    </source>
</evidence>
<dbReference type="PATRIC" id="fig|1526658.3.peg.931"/>
<keyword evidence="2" id="KW-1185">Reference proteome</keyword>
<comment type="caution">
    <text evidence="1">The sequence shown here is derived from an EMBL/GenBank/DDBJ whole genome shotgun (WGS) entry which is preliminary data.</text>
</comment>
<dbReference type="PIRSF" id="PIRSF031878">
    <property type="entry name" value="UCP031878"/>
    <property type="match status" value="1"/>
</dbReference>
<protein>
    <recommendedName>
        <fullName evidence="3">PAS domain-containing protein</fullName>
    </recommendedName>
</protein>
<gene>
    <name evidence="1" type="ORF">AE618_24520</name>
</gene>